<protein>
    <recommendedName>
        <fullName evidence="2">MOSC domain-containing protein</fullName>
    </recommendedName>
</protein>
<sequence length="441" mass="49746">MTFPLDNLLSLDPVAVLLVTTTIVVFVVPIFILFPPVPVDTEDVLGQTHSKLGLESSTTALPHRINEQVGLSPNEARIRSLWVYPVKSCKGIELSKSKVLPTGLEHDRLYTFAALSDSPGEDDDNVWRFQTQRQLPLLANVTVDIWVPDVNKTSRALGRPKEGFLVLKFPWTDDGWRRTLQRFTAKLSRGWSAIPQKEFILPLEFPSAEEQNRQGYGYADVKVWKEVVKALDMSKEIPPELARYLGVKGKLGLFRMDPAVKQREVYRCAARKETLGYQPIVDFQDAYPLHLLSLQSISALESVVQKDENMDYLDPRRFRANIIVSGSKPYDEDAWKTIRCVPRDDEHGDICDFNVSCRTVRCKLPNVNPDDGVRHKAEPDHALRHHRNVDLGAPKHGCLGVQMVPIFPNAEGADVNELSLIIAVGMSIEVLERGEHVYIPQ</sequence>
<keyword evidence="4" id="KW-1185">Reference proteome</keyword>
<proteinExistence type="predicted"/>
<dbReference type="InterPro" id="IPR005303">
    <property type="entry name" value="MOCOS_middle"/>
</dbReference>
<dbReference type="EMBL" id="JAPDFR010000001">
    <property type="protein sequence ID" value="KAK0391037.1"/>
    <property type="molecule type" value="Genomic_DNA"/>
</dbReference>
<evidence type="ECO:0000313" key="4">
    <source>
        <dbReference type="Proteomes" id="UP001175261"/>
    </source>
</evidence>
<dbReference type="Pfam" id="PF03473">
    <property type="entry name" value="MOSC"/>
    <property type="match status" value="1"/>
</dbReference>
<dbReference type="PANTHER" id="PTHR14237:SF23">
    <property type="entry name" value="MOSC DOMAIN PROTEIN (AFU_ORTHOLOGUE AFUA_7G05900)"/>
    <property type="match status" value="1"/>
</dbReference>
<dbReference type="GO" id="GO:0030170">
    <property type="term" value="F:pyridoxal phosphate binding"/>
    <property type="evidence" value="ECO:0007669"/>
    <property type="project" value="InterPro"/>
</dbReference>
<name>A0AA39LBD6_SARSR</name>
<dbReference type="PROSITE" id="PS51340">
    <property type="entry name" value="MOSC"/>
    <property type="match status" value="1"/>
</dbReference>
<dbReference type="Pfam" id="PF03476">
    <property type="entry name" value="MOSC_N"/>
    <property type="match status" value="1"/>
</dbReference>
<evidence type="ECO:0000256" key="1">
    <source>
        <dbReference type="SAM" id="Phobius"/>
    </source>
</evidence>
<organism evidence="3 4">
    <name type="scientific">Sarocladium strictum</name>
    <name type="common">Black bundle disease fungus</name>
    <name type="synonym">Acremonium strictum</name>
    <dbReference type="NCBI Taxonomy" id="5046"/>
    <lineage>
        <taxon>Eukaryota</taxon>
        <taxon>Fungi</taxon>
        <taxon>Dikarya</taxon>
        <taxon>Ascomycota</taxon>
        <taxon>Pezizomycotina</taxon>
        <taxon>Sordariomycetes</taxon>
        <taxon>Hypocreomycetidae</taxon>
        <taxon>Hypocreales</taxon>
        <taxon>Sarocladiaceae</taxon>
        <taxon>Sarocladium</taxon>
    </lineage>
</organism>
<dbReference type="SUPFAM" id="SSF141673">
    <property type="entry name" value="MOSC N-terminal domain-like"/>
    <property type="match status" value="1"/>
</dbReference>
<dbReference type="Proteomes" id="UP001175261">
    <property type="component" value="Unassembled WGS sequence"/>
</dbReference>
<feature type="transmembrane region" description="Helical" evidence="1">
    <location>
        <begin position="14"/>
        <end position="34"/>
    </location>
</feature>
<feature type="domain" description="MOSC" evidence="2">
    <location>
        <begin position="234"/>
        <end position="431"/>
    </location>
</feature>
<accession>A0AA39LBD6</accession>
<reference evidence="3" key="1">
    <citation type="submission" date="2022-10" db="EMBL/GenBank/DDBJ databases">
        <title>Determination and structural analysis of whole genome sequence of Sarocladium strictum F4-1.</title>
        <authorList>
            <person name="Hu L."/>
            <person name="Jiang Y."/>
        </authorList>
    </citation>
    <scope>NUCLEOTIDE SEQUENCE</scope>
    <source>
        <strain evidence="3">F4-1</strain>
    </source>
</reference>
<keyword evidence="1" id="KW-0812">Transmembrane</keyword>
<dbReference type="PANTHER" id="PTHR14237">
    <property type="entry name" value="MOLYBDOPTERIN COFACTOR SULFURASE MOSC"/>
    <property type="match status" value="1"/>
</dbReference>
<dbReference type="GO" id="GO:0030151">
    <property type="term" value="F:molybdenum ion binding"/>
    <property type="evidence" value="ECO:0007669"/>
    <property type="project" value="InterPro"/>
</dbReference>
<comment type="caution">
    <text evidence="3">The sequence shown here is derived from an EMBL/GenBank/DDBJ whole genome shotgun (WGS) entry which is preliminary data.</text>
</comment>
<evidence type="ECO:0000259" key="2">
    <source>
        <dbReference type="PROSITE" id="PS51340"/>
    </source>
</evidence>
<keyword evidence="1" id="KW-0472">Membrane</keyword>
<gene>
    <name evidence="3" type="ORF">NLU13_0539</name>
</gene>
<dbReference type="GO" id="GO:0003824">
    <property type="term" value="F:catalytic activity"/>
    <property type="evidence" value="ECO:0007669"/>
    <property type="project" value="InterPro"/>
</dbReference>
<dbReference type="AlphaFoldDB" id="A0AA39LBD6"/>
<evidence type="ECO:0000313" key="3">
    <source>
        <dbReference type="EMBL" id="KAK0391037.1"/>
    </source>
</evidence>
<dbReference type="InterPro" id="IPR005302">
    <property type="entry name" value="MoCF_Sase_C"/>
</dbReference>
<keyword evidence="1" id="KW-1133">Transmembrane helix</keyword>